<dbReference type="AlphaFoldDB" id="A0A392T3A5"/>
<proteinExistence type="predicted"/>
<feature type="non-terminal residue" evidence="1">
    <location>
        <position position="1"/>
    </location>
</feature>
<evidence type="ECO:0000313" key="2">
    <source>
        <dbReference type="Proteomes" id="UP000265520"/>
    </source>
</evidence>
<name>A0A392T3A5_9FABA</name>
<accession>A0A392T3A5</accession>
<sequence>NVRANGDNELVREVILANWMEDWMGHSTNTLNMGSATGAHFHHFFSFQSFAVRCCSST</sequence>
<reference evidence="1 2" key="1">
    <citation type="journal article" date="2018" name="Front. Plant Sci.">
        <title>Red Clover (Trifolium pratense) and Zigzag Clover (T. medium) - A Picture of Genomic Similarities and Differences.</title>
        <authorList>
            <person name="Dluhosova J."/>
            <person name="Istvanek J."/>
            <person name="Nedelnik J."/>
            <person name="Repkova J."/>
        </authorList>
    </citation>
    <scope>NUCLEOTIDE SEQUENCE [LARGE SCALE GENOMIC DNA]</scope>
    <source>
        <strain evidence="2">cv. 10/8</strain>
        <tissue evidence="1">Leaf</tissue>
    </source>
</reference>
<keyword evidence="2" id="KW-1185">Reference proteome</keyword>
<dbReference type="EMBL" id="LXQA010485231">
    <property type="protein sequence ID" value="MCI54785.1"/>
    <property type="molecule type" value="Genomic_DNA"/>
</dbReference>
<organism evidence="1 2">
    <name type="scientific">Trifolium medium</name>
    <dbReference type="NCBI Taxonomy" id="97028"/>
    <lineage>
        <taxon>Eukaryota</taxon>
        <taxon>Viridiplantae</taxon>
        <taxon>Streptophyta</taxon>
        <taxon>Embryophyta</taxon>
        <taxon>Tracheophyta</taxon>
        <taxon>Spermatophyta</taxon>
        <taxon>Magnoliopsida</taxon>
        <taxon>eudicotyledons</taxon>
        <taxon>Gunneridae</taxon>
        <taxon>Pentapetalae</taxon>
        <taxon>rosids</taxon>
        <taxon>fabids</taxon>
        <taxon>Fabales</taxon>
        <taxon>Fabaceae</taxon>
        <taxon>Papilionoideae</taxon>
        <taxon>50 kb inversion clade</taxon>
        <taxon>NPAAA clade</taxon>
        <taxon>Hologalegina</taxon>
        <taxon>IRL clade</taxon>
        <taxon>Trifolieae</taxon>
        <taxon>Trifolium</taxon>
    </lineage>
</organism>
<evidence type="ECO:0000313" key="1">
    <source>
        <dbReference type="EMBL" id="MCI54785.1"/>
    </source>
</evidence>
<protein>
    <submittedName>
        <fullName evidence="1">Uncharacterized protein</fullName>
    </submittedName>
</protein>
<comment type="caution">
    <text evidence="1">The sequence shown here is derived from an EMBL/GenBank/DDBJ whole genome shotgun (WGS) entry which is preliminary data.</text>
</comment>
<dbReference type="Proteomes" id="UP000265520">
    <property type="component" value="Unassembled WGS sequence"/>
</dbReference>